<dbReference type="PANTHER" id="PTHR33602">
    <property type="entry name" value="REGULATORY PROTEIN RECX FAMILY PROTEIN"/>
    <property type="match status" value="1"/>
</dbReference>
<evidence type="ECO:0000256" key="5">
    <source>
        <dbReference type="HAMAP-Rule" id="MF_01114"/>
    </source>
</evidence>
<protein>
    <recommendedName>
        <fullName evidence="3 5">Regulatory protein RecX</fullName>
    </recommendedName>
</protein>
<dbReference type="EMBL" id="AWET01000036">
    <property type="protein sequence ID" value="ERK00549.1"/>
    <property type="molecule type" value="Genomic_DNA"/>
</dbReference>
<gene>
    <name evidence="5 8" type="primary">recX</name>
    <name evidence="8" type="ORF">HMPREF1218_0588</name>
</gene>
<evidence type="ECO:0000256" key="1">
    <source>
        <dbReference type="ARBA" id="ARBA00004496"/>
    </source>
</evidence>
<dbReference type="PATRIC" id="fig|1081904.3.peg.1629"/>
<dbReference type="Proteomes" id="UP000016600">
    <property type="component" value="Unassembled WGS sequence"/>
</dbReference>
<comment type="similarity">
    <text evidence="2 5">Belongs to the RecX family.</text>
</comment>
<dbReference type="Gene3D" id="1.10.10.10">
    <property type="entry name" value="Winged helix-like DNA-binding domain superfamily/Winged helix DNA-binding domain"/>
    <property type="match status" value="2"/>
</dbReference>
<dbReference type="InterPro" id="IPR053925">
    <property type="entry name" value="RecX_HTH_3rd"/>
</dbReference>
<dbReference type="InterPro" id="IPR053924">
    <property type="entry name" value="RecX_HTH_2nd"/>
</dbReference>
<dbReference type="InterPro" id="IPR036388">
    <property type="entry name" value="WH-like_DNA-bd_sf"/>
</dbReference>
<dbReference type="Pfam" id="PF02631">
    <property type="entry name" value="RecX_HTH2"/>
    <property type="match status" value="1"/>
</dbReference>
<comment type="function">
    <text evidence="5">Modulates RecA activity.</text>
</comment>
<keyword evidence="4 5" id="KW-0963">Cytoplasm</keyword>
<evidence type="ECO:0000256" key="4">
    <source>
        <dbReference type="ARBA" id="ARBA00022490"/>
    </source>
</evidence>
<feature type="domain" description="RecX third three-helical" evidence="7">
    <location>
        <begin position="104"/>
        <end position="150"/>
    </location>
</feature>
<comment type="caution">
    <text evidence="8">The sequence shown here is derived from an EMBL/GenBank/DDBJ whole genome shotgun (WGS) entry which is preliminary data.</text>
</comment>
<evidence type="ECO:0000256" key="2">
    <source>
        <dbReference type="ARBA" id="ARBA00009695"/>
    </source>
</evidence>
<evidence type="ECO:0000256" key="3">
    <source>
        <dbReference type="ARBA" id="ARBA00018111"/>
    </source>
</evidence>
<sequence length="159" mass="18876">MNKDMTEQQVLARLTAECARAEHCTGEMLEKMRRWGVDDDVQDRVMAYLIKGKYIDDERFCRLFVRDKIRFNGWGRRKVEQALYQKRVDKAVSGPVLDEIEDVEYIEALRSLIHSKRKSTKATNEYELNQKLMKFALSRGFEWNIIRQCIDGAEREDYD</sequence>
<evidence type="ECO:0000313" key="8">
    <source>
        <dbReference type="EMBL" id="ERK00549.1"/>
    </source>
</evidence>
<keyword evidence="9" id="KW-1185">Reference proteome</keyword>
<dbReference type="GO" id="GO:0006282">
    <property type="term" value="P:regulation of DNA repair"/>
    <property type="evidence" value="ECO:0007669"/>
    <property type="project" value="UniProtKB-UniRule"/>
</dbReference>
<dbReference type="AlphaFoldDB" id="U2MMT5"/>
<dbReference type="Pfam" id="PF21981">
    <property type="entry name" value="RecX_HTH3"/>
    <property type="match status" value="1"/>
</dbReference>
<dbReference type="InterPro" id="IPR003783">
    <property type="entry name" value="Regulatory_RecX"/>
</dbReference>
<name>U2MMT5_9BACT</name>
<dbReference type="PANTHER" id="PTHR33602:SF1">
    <property type="entry name" value="REGULATORY PROTEIN RECX FAMILY PROTEIN"/>
    <property type="match status" value="1"/>
</dbReference>
<organism evidence="8 9">
    <name type="scientific">Hoylesella pleuritidis F0068</name>
    <dbReference type="NCBI Taxonomy" id="1081904"/>
    <lineage>
        <taxon>Bacteria</taxon>
        <taxon>Pseudomonadati</taxon>
        <taxon>Bacteroidota</taxon>
        <taxon>Bacteroidia</taxon>
        <taxon>Bacteroidales</taxon>
        <taxon>Prevotellaceae</taxon>
        <taxon>Hoylesella</taxon>
    </lineage>
</organism>
<evidence type="ECO:0000259" key="7">
    <source>
        <dbReference type="Pfam" id="PF21981"/>
    </source>
</evidence>
<comment type="subcellular location">
    <subcellularLocation>
        <location evidence="1 5">Cytoplasm</location>
    </subcellularLocation>
</comment>
<dbReference type="HAMAP" id="MF_01114">
    <property type="entry name" value="RecX"/>
    <property type="match status" value="1"/>
</dbReference>
<reference evidence="8 9" key="1">
    <citation type="submission" date="2013-08" db="EMBL/GenBank/DDBJ databases">
        <authorList>
            <person name="Durkin A.S."/>
            <person name="Haft D.R."/>
            <person name="McCorrison J."/>
            <person name="Torralba M."/>
            <person name="Gillis M."/>
            <person name="Haft D.H."/>
            <person name="Methe B."/>
            <person name="Sutton G."/>
            <person name="Nelson K.E."/>
        </authorList>
    </citation>
    <scope>NUCLEOTIDE SEQUENCE [LARGE SCALE GENOMIC DNA]</scope>
    <source>
        <strain evidence="8 9">F0068</strain>
    </source>
</reference>
<accession>U2MMT5</accession>
<evidence type="ECO:0000313" key="9">
    <source>
        <dbReference type="Proteomes" id="UP000016600"/>
    </source>
</evidence>
<dbReference type="GO" id="GO:0005737">
    <property type="term" value="C:cytoplasm"/>
    <property type="evidence" value="ECO:0007669"/>
    <property type="project" value="UniProtKB-SubCell"/>
</dbReference>
<evidence type="ECO:0000259" key="6">
    <source>
        <dbReference type="Pfam" id="PF02631"/>
    </source>
</evidence>
<feature type="domain" description="RecX second three-helical" evidence="6">
    <location>
        <begin position="56"/>
        <end position="91"/>
    </location>
</feature>
<proteinExistence type="inferred from homology"/>